<accession>D0W325</accession>
<reference evidence="2 3" key="1">
    <citation type="submission" date="2009-10" db="EMBL/GenBank/DDBJ databases">
        <authorList>
            <person name="Weinstock G."/>
            <person name="Sodergren E."/>
            <person name="Clifton S."/>
            <person name="Fulton L."/>
            <person name="Fulton B."/>
            <person name="Courtney L."/>
            <person name="Fronick C."/>
            <person name="Harrison M."/>
            <person name="Strong C."/>
            <person name="Farmer C."/>
            <person name="Delahaunty K."/>
            <person name="Markovic C."/>
            <person name="Hall O."/>
            <person name="Minx P."/>
            <person name="Tomlinson C."/>
            <person name="Mitreva M."/>
            <person name="Nelson J."/>
            <person name="Hou S."/>
            <person name="Wollam A."/>
            <person name="Pepin K.H."/>
            <person name="Johnson M."/>
            <person name="Bhonagiri V."/>
            <person name="Nash W.E."/>
            <person name="Warren W."/>
            <person name="Chinwalla A."/>
            <person name="Mardis E.R."/>
            <person name="Wilson R.K."/>
        </authorList>
    </citation>
    <scope>NUCLEOTIDE SEQUENCE [LARGE SCALE GENOMIC DNA]</scope>
    <source>
        <strain evidence="2 3">ATCC 14685</strain>
    </source>
</reference>
<sequence length="122" mass="13727">MGKAGGRLKGRAARGGIPVKNEERPSEKVSDGLSSTLLASSTQMDTISPSFLLTFPFTKRIYFHINTLPKNYCRLCMYGRQTRSPIKINIKRFTNPLIITSVVPPNIIRASNNQYNQLKWVV</sequence>
<protein>
    <submittedName>
        <fullName evidence="2">Uncharacterized protein</fullName>
    </submittedName>
</protein>
<dbReference type="STRING" id="546262.NEICINOT_04060"/>
<feature type="compositionally biased region" description="Basic and acidic residues" evidence="1">
    <location>
        <begin position="20"/>
        <end position="30"/>
    </location>
</feature>
<dbReference type="EMBL" id="ACDY02000005">
    <property type="protein sequence ID" value="EEZ71822.1"/>
    <property type="molecule type" value="Genomic_DNA"/>
</dbReference>
<organism evidence="2 3">
    <name type="scientific">Neisseria cinerea ATCC 14685</name>
    <dbReference type="NCBI Taxonomy" id="546262"/>
    <lineage>
        <taxon>Bacteria</taxon>
        <taxon>Pseudomonadati</taxon>
        <taxon>Pseudomonadota</taxon>
        <taxon>Betaproteobacteria</taxon>
        <taxon>Neisseriales</taxon>
        <taxon>Neisseriaceae</taxon>
        <taxon>Neisseria</taxon>
    </lineage>
</organism>
<proteinExistence type="predicted"/>
<evidence type="ECO:0000313" key="3">
    <source>
        <dbReference type="Proteomes" id="UP000003294"/>
    </source>
</evidence>
<name>D0W325_NEICI</name>
<dbReference type="AlphaFoldDB" id="D0W325"/>
<evidence type="ECO:0000313" key="2">
    <source>
        <dbReference type="EMBL" id="EEZ71822.1"/>
    </source>
</evidence>
<evidence type="ECO:0000256" key="1">
    <source>
        <dbReference type="SAM" id="MobiDB-lite"/>
    </source>
</evidence>
<gene>
    <name evidence="2" type="ORF">NEICINOT_04060</name>
</gene>
<comment type="caution">
    <text evidence="2">The sequence shown here is derived from an EMBL/GenBank/DDBJ whole genome shotgun (WGS) entry which is preliminary data.</text>
</comment>
<dbReference type="Proteomes" id="UP000003294">
    <property type="component" value="Unassembled WGS sequence"/>
</dbReference>
<feature type="compositionally biased region" description="Basic residues" evidence="1">
    <location>
        <begin position="1"/>
        <end position="12"/>
    </location>
</feature>
<feature type="region of interest" description="Disordered" evidence="1">
    <location>
        <begin position="1"/>
        <end position="32"/>
    </location>
</feature>